<dbReference type="AlphaFoldDB" id="A0A291HSI5"/>
<reference evidence="8" key="1">
    <citation type="submission" date="2015-09" db="EMBL/GenBank/DDBJ databases">
        <authorList>
            <person name="Shao Z."/>
            <person name="Wang L."/>
        </authorList>
    </citation>
    <scope>NUCLEOTIDE SEQUENCE [LARGE SCALE GENOMIC DNA]</scope>
    <source>
        <strain evidence="8">F13-1</strain>
    </source>
</reference>
<dbReference type="RefSeq" id="WP_096779872.1">
    <property type="nucleotide sequence ID" value="NZ_CP012621.1"/>
</dbReference>
<dbReference type="InterPro" id="IPR000873">
    <property type="entry name" value="AMP-dep_synth/lig_dom"/>
</dbReference>
<organism evidence="7 8">
    <name type="scientific">Zobellella denitrificans</name>
    <dbReference type="NCBI Taxonomy" id="347534"/>
    <lineage>
        <taxon>Bacteria</taxon>
        <taxon>Pseudomonadati</taxon>
        <taxon>Pseudomonadota</taxon>
        <taxon>Gammaproteobacteria</taxon>
        <taxon>Aeromonadales</taxon>
        <taxon>Aeromonadaceae</taxon>
        <taxon>Zobellella</taxon>
    </lineage>
</organism>
<dbReference type="PANTHER" id="PTHR42921">
    <property type="entry name" value="ACETOACETYL-COA SYNTHETASE"/>
    <property type="match status" value="1"/>
</dbReference>
<dbReference type="InterPro" id="IPR005914">
    <property type="entry name" value="Acac_CoA_synth"/>
</dbReference>
<keyword evidence="8" id="KW-1185">Reference proteome</keyword>
<keyword evidence="3" id="KW-0547">Nucleotide-binding</keyword>
<dbReference type="KEGG" id="zdf:AN401_15420"/>
<evidence type="ECO:0000256" key="2">
    <source>
        <dbReference type="ARBA" id="ARBA00022598"/>
    </source>
</evidence>
<dbReference type="Gene3D" id="3.30.300.30">
    <property type="match status" value="1"/>
</dbReference>
<keyword evidence="4" id="KW-0067">ATP-binding</keyword>
<dbReference type="GO" id="GO:0005524">
    <property type="term" value="F:ATP binding"/>
    <property type="evidence" value="ECO:0007669"/>
    <property type="project" value="UniProtKB-KW"/>
</dbReference>
<dbReference type="Pfam" id="PF13193">
    <property type="entry name" value="AMP-binding_C"/>
    <property type="match status" value="1"/>
</dbReference>
<dbReference type="InterPro" id="IPR042099">
    <property type="entry name" value="ANL_N_sf"/>
</dbReference>
<dbReference type="Proteomes" id="UP000217763">
    <property type="component" value="Chromosome"/>
</dbReference>
<evidence type="ECO:0000256" key="1">
    <source>
        <dbReference type="ARBA" id="ARBA00006432"/>
    </source>
</evidence>
<sequence length="654" mass="72858">MNTDHAPLWRPDRARIEQSRLWRFIDELNREQGLAIDDFAGLHAWSVRNSDNFWSRLWDFAGVIGHKGDVLLQRGQSPEQDLWFPEARLNFAENLLAQAHAFAREDAMLFQAEGQGHLRLSWAELEAQVAALRAWLEAEGIGPGDVVAGYLPNLPETVIAMLATAALGAIWTSTSPDFGVDSVIDRFGQTRPKVLFSADGYRYNGKLHDTSAKARDIVAALDSVRHWVQIPYIGRHRLGPDDGALHWPELLERHRGQPPRYTPMPFNAPLYVLYSSGTTGKPKCIVHGAGGMLLNHLKEHQLHSDVRAGDRVLYFTTCGWMMWNWLVSALASGATLLLYEGSPFAPDGRVLWDWSEREGVTLFGTSAKYLEALEKQHIHPADSHDLGALRTLCSTGSTLAPEQFDYVYRHIKADLQLASISGGTDICGCFVLGNPISPVYRGECQGPGLGLDVRVFDDQGHPLVGQRGELVCRNSFPNRPLGFWGDEDGSRYHAAYWATWPGVWHHGDFVELTGHGGMLFYGRSDTVLNPGGVRIGTAEIYRQVNQFEQIQDSVVIGQHWQNDVRVVLFVKMAPGEALTEELEDAIRERIRRQCTPRHVPARILAVADIPRTKSGKTVELAVRNVVHGEPVKNIGALANPEALALFRDLPELAR</sequence>
<name>A0A291HSI5_9GAMM</name>
<dbReference type="CDD" id="cd05943">
    <property type="entry name" value="AACS"/>
    <property type="match status" value="1"/>
</dbReference>
<evidence type="ECO:0000259" key="6">
    <source>
        <dbReference type="Pfam" id="PF13193"/>
    </source>
</evidence>
<dbReference type="EMBL" id="CP012621">
    <property type="protein sequence ID" value="ATG75079.1"/>
    <property type="molecule type" value="Genomic_DNA"/>
</dbReference>
<protein>
    <submittedName>
        <fullName evidence="7">Acetoacetyl-CoA synthetase</fullName>
    </submittedName>
</protein>
<gene>
    <name evidence="7" type="ORF">AN401_15420</name>
</gene>
<comment type="similarity">
    <text evidence="1">Belongs to the ATP-dependent AMP-binding enzyme family.</text>
</comment>
<dbReference type="SUPFAM" id="SSF56801">
    <property type="entry name" value="Acetyl-CoA synthetase-like"/>
    <property type="match status" value="1"/>
</dbReference>
<dbReference type="PROSITE" id="PS00455">
    <property type="entry name" value="AMP_BINDING"/>
    <property type="match status" value="1"/>
</dbReference>
<dbReference type="PANTHER" id="PTHR42921:SF1">
    <property type="entry name" value="ACETOACETYL-COA SYNTHETASE"/>
    <property type="match status" value="1"/>
</dbReference>
<evidence type="ECO:0000313" key="8">
    <source>
        <dbReference type="Proteomes" id="UP000217763"/>
    </source>
</evidence>
<feature type="domain" description="AMP-binding enzyme C-terminal" evidence="6">
    <location>
        <begin position="548"/>
        <end position="616"/>
    </location>
</feature>
<dbReference type="GO" id="GO:0030729">
    <property type="term" value="F:acetoacetate-CoA ligase activity"/>
    <property type="evidence" value="ECO:0007669"/>
    <property type="project" value="InterPro"/>
</dbReference>
<dbReference type="Gene3D" id="3.40.50.12780">
    <property type="entry name" value="N-terminal domain of ligase-like"/>
    <property type="match status" value="1"/>
</dbReference>
<dbReference type="Pfam" id="PF00501">
    <property type="entry name" value="AMP-binding"/>
    <property type="match status" value="1"/>
</dbReference>
<evidence type="ECO:0000256" key="3">
    <source>
        <dbReference type="ARBA" id="ARBA00022741"/>
    </source>
</evidence>
<dbReference type="GO" id="GO:0006629">
    <property type="term" value="P:lipid metabolic process"/>
    <property type="evidence" value="ECO:0007669"/>
    <property type="project" value="InterPro"/>
</dbReference>
<dbReference type="InterPro" id="IPR020845">
    <property type="entry name" value="AMP-binding_CS"/>
</dbReference>
<evidence type="ECO:0000256" key="4">
    <source>
        <dbReference type="ARBA" id="ARBA00022840"/>
    </source>
</evidence>
<proteinExistence type="inferred from homology"/>
<dbReference type="NCBIfam" id="NF002937">
    <property type="entry name" value="PRK03584.1"/>
    <property type="match status" value="1"/>
</dbReference>
<dbReference type="NCBIfam" id="TIGR01217">
    <property type="entry name" value="ac_ac_CoA_syn"/>
    <property type="match status" value="1"/>
</dbReference>
<feature type="domain" description="AMP-dependent synthetase/ligase" evidence="5">
    <location>
        <begin position="98"/>
        <end position="474"/>
    </location>
</feature>
<dbReference type="InterPro" id="IPR045851">
    <property type="entry name" value="AMP-bd_C_sf"/>
</dbReference>
<evidence type="ECO:0000313" key="7">
    <source>
        <dbReference type="EMBL" id="ATG75079.1"/>
    </source>
</evidence>
<keyword evidence="2" id="KW-0436">Ligase</keyword>
<accession>A0A291HSI5</accession>
<evidence type="ECO:0000259" key="5">
    <source>
        <dbReference type="Pfam" id="PF00501"/>
    </source>
</evidence>
<dbReference type="InterPro" id="IPR025110">
    <property type="entry name" value="AMP-bd_C"/>
</dbReference>